<dbReference type="GO" id="GO:0016829">
    <property type="term" value="F:lyase activity"/>
    <property type="evidence" value="ECO:0007669"/>
    <property type="project" value="UniProtKB-KW"/>
</dbReference>
<dbReference type="InterPro" id="IPR043131">
    <property type="entry name" value="BCAT-like_N"/>
</dbReference>
<sequence>MYWYRGKLIESETLELSIYDPGLLYGATVFTTLRVYNNSLDFPLTNWQAHCDRLNSSLQDFGWSSPDWKQLRQGAQSIAEHFPILRITIFPDGRELIFGKLLPSNLKESQNNGVKAYVANSKFHRSLPIHKTGNYLVPWLSKLSADKYNAQEAIFADYRGYWLETSTGNLWGWGKNTWWTPPLSAGILPGIMRSHLFECLKVSGQSVKEEAFTPEFVRSLEALAYSNCVVEIIPLCEVIQGAGSLKYNPYHCCFPQLRRFLIS</sequence>
<dbReference type="AlphaFoldDB" id="A0A0V7ZBV2"/>
<dbReference type="Gene3D" id="3.20.10.10">
    <property type="entry name" value="D-amino Acid Aminotransferase, subunit A, domain 2"/>
    <property type="match status" value="1"/>
</dbReference>
<gene>
    <name evidence="2" type="ORF">BC008_08190</name>
</gene>
<dbReference type="PANTHER" id="PTHR42743:SF11">
    <property type="entry name" value="AMINODEOXYCHORISMATE LYASE"/>
    <property type="match status" value="1"/>
</dbReference>
<dbReference type="Proteomes" id="UP000053372">
    <property type="component" value="Unassembled WGS sequence"/>
</dbReference>
<dbReference type="GO" id="GO:0046394">
    <property type="term" value="P:carboxylic acid biosynthetic process"/>
    <property type="evidence" value="ECO:0007669"/>
    <property type="project" value="UniProtKB-ARBA"/>
</dbReference>
<dbReference type="InterPro" id="IPR043132">
    <property type="entry name" value="BCAT-like_C"/>
</dbReference>
<dbReference type="InterPro" id="IPR050571">
    <property type="entry name" value="Class-IV_PLP-Dep_Aminotrnsfr"/>
</dbReference>
<dbReference type="Pfam" id="PF01063">
    <property type="entry name" value="Aminotran_4"/>
    <property type="match status" value="1"/>
</dbReference>
<dbReference type="Gene3D" id="3.30.470.10">
    <property type="match status" value="1"/>
</dbReference>
<accession>A0A0V7ZBV2</accession>
<keyword evidence="2" id="KW-0456">Lyase</keyword>
<evidence type="ECO:0000256" key="1">
    <source>
        <dbReference type="ARBA" id="ARBA00009320"/>
    </source>
</evidence>
<dbReference type="GO" id="GO:0005829">
    <property type="term" value="C:cytosol"/>
    <property type="evidence" value="ECO:0007669"/>
    <property type="project" value="TreeGrafter"/>
</dbReference>
<dbReference type="InterPro" id="IPR001544">
    <property type="entry name" value="Aminotrans_IV"/>
</dbReference>
<dbReference type="InterPro" id="IPR036038">
    <property type="entry name" value="Aminotransferase-like"/>
</dbReference>
<dbReference type="PANTHER" id="PTHR42743">
    <property type="entry name" value="AMINO-ACID AMINOTRANSFERASE"/>
    <property type="match status" value="1"/>
</dbReference>
<protein>
    <submittedName>
        <fullName evidence="2">4-amino-4-deoxychorismate lyase</fullName>
    </submittedName>
</protein>
<dbReference type="RefSeq" id="WP_058184817.1">
    <property type="nucleotide sequence ID" value="NZ_LMTZ01000165.1"/>
</dbReference>
<keyword evidence="3" id="KW-1185">Reference proteome</keyword>
<evidence type="ECO:0000313" key="3">
    <source>
        <dbReference type="Proteomes" id="UP000053372"/>
    </source>
</evidence>
<proteinExistence type="inferred from homology"/>
<dbReference type="OrthoDB" id="451849at2"/>
<comment type="similarity">
    <text evidence="1">Belongs to the class-IV pyridoxal-phosphate-dependent aminotransferase family.</text>
</comment>
<dbReference type="EMBL" id="LMTZ01000165">
    <property type="protein sequence ID" value="KST62003.1"/>
    <property type="molecule type" value="Genomic_DNA"/>
</dbReference>
<evidence type="ECO:0000313" key="2">
    <source>
        <dbReference type="EMBL" id="KST62003.1"/>
    </source>
</evidence>
<reference evidence="2 3" key="1">
    <citation type="journal article" date="2015" name="Genome Announc.">
        <title>Draft Genome of the Euendolithic (true boring) Cyanobacterium Mastigocoleus testarum strain BC008.</title>
        <authorList>
            <person name="Guida B.S."/>
            <person name="Garcia-Pichel F."/>
        </authorList>
    </citation>
    <scope>NUCLEOTIDE SEQUENCE [LARGE SCALE GENOMIC DNA]</scope>
    <source>
        <strain evidence="2 3">BC008</strain>
    </source>
</reference>
<name>A0A0V7ZBV2_9CYAN</name>
<comment type="caution">
    <text evidence="2">The sequence shown here is derived from an EMBL/GenBank/DDBJ whole genome shotgun (WGS) entry which is preliminary data.</text>
</comment>
<organism evidence="2 3">
    <name type="scientific">Mastigocoleus testarum BC008</name>
    <dbReference type="NCBI Taxonomy" id="371196"/>
    <lineage>
        <taxon>Bacteria</taxon>
        <taxon>Bacillati</taxon>
        <taxon>Cyanobacteriota</taxon>
        <taxon>Cyanophyceae</taxon>
        <taxon>Nostocales</taxon>
        <taxon>Hapalosiphonaceae</taxon>
        <taxon>Mastigocoleus</taxon>
    </lineage>
</organism>
<dbReference type="SUPFAM" id="SSF56752">
    <property type="entry name" value="D-aminoacid aminotransferase-like PLP-dependent enzymes"/>
    <property type="match status" value="1"/>
</dbReference>